<reference evidence="2 3" key="1">
    <citation type="submission" date="2016-11" db="EMBL/GenBank/DDBJ databases">
        <authorList>
            <person name="Jaros S."/>
            <person name="Januszkiewicz K."/>
            <person name="Wedrychowicz H."/>
        </authorList>
    </citation>
    <scope>NUCLEOTIDE SEQUENCE [LARGE SCALE GENOMIC DNA]</scope>
</reference>
<dbReference type="EMBL" id="FQNC01000078">
    <property type="protein sequence ID" value="SGZ11458.1"/>
    <property type="molecule type" value="Genomic_DNA"/>
</dbReference>
<proteinExistence type="predicted"/>
<dbReference type="AlphaFoldDB" id="A0A2X0NG94"/>
<keyword evidence="3" id="KW-1185">Reference proteome</keyword>
<dbReference type="Proteomes" id="UP000249464">
    <property type="component" value="Unassembled WGS sequence"/>
</dbReference>
<organism evidence="2 3">
    <name type="scientific">Microbotryum silenes-dioicae</name>
    <dbReference type="NCBI Taxonomy" id="796604"/>
    <lineage>
        <taxon>Eukaryota</taxon>
        <taxon>Fungi</taxon>
        <taxon>Dikarya</taxon>
        <taxon>Basidiomycota</taxon>
        <taxon>Pucciniomycotina</taxon>
        <taxon>Microbotryomycetes</taxon>
        <taxon>Microbotryales</taxon>
        <taxon>Microbotryaceae</taxon>
        <taxon>Microbotryum</taxon>
    </lineage>
</organism>
<evidence type="ECO:0000313" key="3">
    <source>
        <dbReference type="Proteomes" id="UP000249464"/>
    </source>
</evidence>
<sequence>MVVTAWIGKKARSFSSSSSRYGKARSFYWIVFARLPTAQQPALETQPRRDIRRCRGDE</sequence>
<evidence type="ECO:0000313" key="1">
    <source>
        <dbReference type="EMBL" id="SGZ11458.1"/>
    </source>
</evidence>
<name>A0A2X0NG94_9BASI</name>
<accession>A0A2X0NG94</accession>
<protein>
    <submittedName>
        <fullName evidence="2">BQ5605_C055g12639 protein</fullName>
    </submittedName>
    <submittedName>
        <fullName evidence="1">BQ5605_C105g13177 protein</fullName>
    </submittedName>
</protein>
<dbReference type="EMBL" id="FQNC01000092">
    <property type="protein sequence ID" value="SGZ29172.1"/>
    <property type="molecule type" value="Genomic_DNA"/>
</dbReference>
<gene>
    <name evidence="2" type="primary">BQ5605_C055g12639</name>
    <name evidence="1" type="synonym">BQ5605_C105g13177</name>
    <name evidence="2" type="ORF">BQ5605_C055G12639</name>
    <name evidence="1" type="ORF">BQ5605_C105G13177</name>
</gene>
<evidence type="ECO:0000313" key="2">
    <source>
        <dbReference type="EMBL" id="SGZ29172.1"/>
    </source>
</evidence>